<keyword evidence="3 7" id="KW-0863">Zinc-finger</keyword>
<dbReference type="Proteomes" id="UP000018936">
    <property type="component" value="Unassembled WGS sequence"/>
</dbReference>
<evidence type="ECO:0000256" key="1">
    <source>
        <dbReference type="ARBA" id="ARBA00022723"/>
    </source>
</evidence>
<dbReference type="CDD" id="cd10719">
    <property type="entry name" value="DnaJ_zf"/>
    <property type="match status" value="1"/>
</dbReference>
<proteinExistence type="predicted"/>
<dbReference type="SUPFAM" id="SSF46565">
    <property type="entry name" value="Chaperone J-domain"/>
    <property type="match status" value="1"/>
</dbReference>
<dbReference type="InterPro" id="IPR008971">
    <property type="entry name" value="HSP40/DnaJ_pept-bd"/>
</dbReference>
<keyword evidence="5" id="KW-0143">Chaperone</keyword>
<dbReference type="GO" id="GO:0006457">
    <property type="term" value="P:protein folding"/>
    <property type="evidence" value="ECO:0007669"/>
    <property type="project" value="InterPro"/>
</dbReference>
<evidence type="ECO:0000259" key="9">
    <source>
        <dbReference type="PROSITE" id="PS51188"/>
    </source>
</evidence>
<evidence type="ECO:0000256" key="2">
    <source>
        <dbReference type="ARBA" id="ARBA00022737"/>
    </source>
</evidence>
<dbReference type="InterPro" id="IPR001305">
    <property type="entry name" value="HSP_DnaJ_Cys-rich_dom"/>
</dbReference>
<dbReference type="PRINTS" id="PR00625">
    <property type="entry name" value="JDOMAIN"/>
</dbReference>
<evidence type="ECO:0000256" key="7">
    <source>
        <dbReference type="PROSITE-ProRule" id="PRU00546"/>
    </source>
</evidence>
<dbReference type="PROSITE" id="PS51188">
    <property type="entry name" value="ZF_CR"/>
    <property type="match status" value="1"/>
</dbReference>
<keyword evidence="6" id="KW-0449">Lipoprotein</keyword>
<evidence type="ECO:0000256" key="3">
    <source>
        <dbReference type="ARBA" id="ARBA00022771"/>
    </source>
</evidence>
<protein>
    <submittedName>
        <fullName evidence="10">DnaJ-like subfamily A member 1</fullName>
    </submittedName>
</protein>
<feature type="non-terminal residue" evidence="10">
    <location>
        <position position="1"/>
    </location>
</feature>
<dbReference type="Gene3D" id="2.60.260.20">
    <property type="entry name" value="Urease metallochaperone UreE, N-terminal domain"/>
    <property type="match status" value="1"/>
</dbReference>
<dbReference type="PANTHER" id="PTHR43888">
    <property type="entry name" value="DNAJ-LIKE-2, ISOFORM A-RELATED"/>
    <property type="match status" value="1"/>
</dbReference>
<dbReference type="GO" id="GO:0030544">
    <property type="term" value="F:Hsp70 protein binding"/>
    <property type="evidence" value="ECO:0007669"/>
    <property type="project" value="InterPro"/>
</dbReference>
<dbReference type="OrthoDB" id="10250354at2759"/>
<evidence type="ECO:0000256" key="5">
    <source>
        <dbReference type="ARBA" id="ARBA00023186"/>
    </source>
</evidence>
<sequence length="266" mass="30385">MVKETGYYDLLGVKPCSTMEEIKRAYRRLALRYHPDKNPSEGERVGRGGREGLDVRCPKCHGSGMEVIVHQLGPNMVHHIQAMCSQCQGQGEWVRPLDRCLACNGRKVIREKKILTVHLDKGMADRQKITFHQEGDQAPGFEPGDIVIVLDQKPHPVFQRSGSDLIVRREVPLVDALSSCPPSCPSPSAAQVKFPEPGWLPPHQLRQFQSFFPRHEEVMATEDMEEVELREYFPQPDFSSRRFQSEIYHEGDFEDPLRHNVQCQTS</sequence>
<dbReference type="CDD" id="cd06257">
    <property type="entry name" value="DnaJ"/>
    <property type="match status" value="1"/>
</dbReference>
<dbReference type="SUPFAM" id="SSF49493">
    <property type="entry name" value="HSP40/DnaJ peptide-binding domain"/>
    <property type="match status" value="1"/>
</dbReference>
<keyword evidence="4 7" id="KW-0862">Zinc</keyword>
<dbReference type="Gene3D" id="1.10.287.110">
    <property type="entry name" value="DnaJ domain"/>
    <property type="match status" value="1"/>
</dbReference>
<evidence type="ECO:0000256" key="6">
    <source>
        <dbReference type="ARBA" id="ARBA00023289"/>
    </source>
</evidence>
<dbReference type="PROSITE" id="PS50076">
    <property type="entry name" value="DNAJ_2"/>
    <property type="match status" value="1"/>
</dbReference>
<gene>
    <name evidence="10" type="primary">DNAJA1</name>
    <name evidence="10" type="ORF">L345_02101</name>
</gene>
<name>V8PDM5_OPHHA</name>
<dbReference type="InterPro" id="IPR036869">
    <property type="entry name" value="J_dom_sf"/>
</dbReference>
<evidence type="ECO:0000313" key="10">
    <source>
        <dbReference type="EMBL" id="ETE72051.1"/>
    </source>
</evidence>
<keyword evidence="1 7" id="KW-0479">Metal-binding</keyword>
<evidence type="ECO:0000259" key="8">
    <source>
        <dbReference type="PROSITE" id="PS50076"/>
    </source>
</evidence>
<organism evidence="10 11">
    <name type="scientific">Ophiophagus hannah</name>
    <name type="common">King cobra</name>
    <name type="synonym">Naja hannah</name>
    <dbReference type="NCBI Taxonomy" id="8665"/>
    <lineage>
        <taxon>Eukaryota</taxon>
        <taxon>Metazoa</taxon>
        <taxon>Chordata</taxon>
        <taxon>Craniata</taxon>
        <taxon>Vertebrata</taxon>
        <taxon>Euteleostomi</taxon>
        <taxon>Lepidosauria</taxon>
        <taxon>Squamata</taxon>
        <taxon>Bifurcata</taxon>
        <taxon>Unidentata</taxon>
        <taxon>Episquamata</taxon>
        <taxon>Toxicofera</taxon>
        <taxon>Serpentes</taxon>
        <taxon>Colubroidea</taxon>
        <taxon>Elapidae</taxon>
        <taxon>Elapinae</taxon>
        <taxon>Ophiophagus</taxon>
    </lineage>
</organism>
<dbReference type="GO" id="GO:0051082">
    <property type="term" value="F:unfolded protein binding"/>
    <property type="evidence" value="ECO:0007669"/>
    <property type="project" value="InterPro"/>
</dbReference>
<keyword evidence="6" id="KW-0636">Prenylation</keyword>
<dbReference type="Pfam" id="PF01556">
    <property type="entry name" value="DnaJ_C"/>
    <property type="match status" value="1"/>
</dbReference>
<dbReference type="InterPro" id="IPR044713">
    <property type="entry name" value="DNJA1/2-like"/>
</dbReference>
<dbReference type="InterPro" id="IPR002939">
    <property type="entry name" value="DnaJ_C"/>
</dbReference>
<dbReference type="GO" id="GO:0008270">
    <property type="term" value="F:zinc ion binding"/>
    <property type="evidence" value="ECO:0007669"/>
    <property type="project" value="UniProtKB-KW"/>
</dbReference>
<keyword evidence="2" id="KW-0677">Repeat</keyword>
<dbReference type="InterPro" id="IPR001623">
    <property type="entry name" value="DnaJ_domain"/>
</dbReference>
<accession>V8PDM5</accession>
<keyword evidence="11" id="KW-1185">Reference proteome</keyword>
<dbReference type="Pfam" id="PF00226">
    <property type="entry name" value="DnaJ"/>
    <property type="match status" value="1"/>
</dbReference>
<dbReference type="SMART" id="SM00271">
    <property type="entry name" value="DnaJ"/>
    <property type="match status" value="1"/>
</dbReference>
<reference evidence="10 11" key="1">
    <citation type="journal article" date="2013" name="Proc. Natl. Acad. Sci. U.S.A.">
        <title>The king cobra genome reveals dynamic gene evolution and adaptation in the snake venom system.</title>
        <authorList>
            <person name="Vonk F.J."/>
            <person name="Casewell N.R."/>
            <person name="Henkel C.V."/>
            <person name="Heimberg A.M."/>
            <person name="Jansen H.J."/>
            <person name="McCleary R.J."/>
            <person name="Kerkkamp H.M."/>
            <person name="Vos R.A."/>
            <person name="Guerreiro I."/>
            <person name="Calvete J.J."/>
            <person name="Wuster W."/>
            <person name="Woods A.E."/>
            <person name="Logan J.M."/>
            <person name="Harrison R.A."/>
            <person name="Castoe T.A."/>
            <person name="de Koning A.P."/>
            <person name="Pollock D.D."/>
            <person name="Yandell M."/>
            <person name="Calderon D."/>
            <person name="Renjifo C."/>
            <person name="Currier R.B."/>
            <person name="Salgado D."/>
            <person name="Pla D."/>
            <person name="Sanz L."/>
            <person name="Hyder A.S."/>
            <person name="Ribeiro J.M."/>
            <person name="Arntzen J.W."/>
            <person name="van den Thillart G.E."/>
            <person name="Boetzer M."/>
            <person name="Pirovano W."/>
            <person name="Dirks R.P."/>
            <person name="Spaink H.P."/>
            <person name="Duboule D."/>
            <person name="McGlinn E."/>
            <person name="Kini R.M."/>
            <person name="Richardson M.K."/>
        </authorList>
    </citation>
    <scope>NUCLEOTIDE SEQUENCE</scope>
    <source>
        <tissue evidence="10">Blood</tissue>
    </source>
</reference>
<feature type="zinc finger region" description="CR-type" evidence="7">
    <location>
        <begin position="28"/>
        <end position="112"/>
    </location>
</feature>
<comment type="caution">
    <text evidence="10">The sequence shown here is derived from an EMBL/GenBank/DDBJ whole genome shotgun (WGS) entry which is preliminary data.</text>
</comment>
<evidence type="ECO:0000256" key="4">
    <source>
        <dbReference type="ARBA" id="ARBA00022833"/>
    </source>
</evidence>
<dbReference type="AlphaFoldDB" id="V8PDM5"/>
<dbReference type="InterPro" id="IPR036410">
    <property type="entry name" value="HSP_DnaJ_Cys-rich_dom_sf"/>
</dbReference>
<evidence type="ECO:0000313" key="11">
    <source>
        <dbReference type="Proteomes" id="UP000018936"/>
    </source>
</evidence>
<feature type="domain" description="CR-type" evidence="9">
    <location>
        <begin position="28"/>
        <end position="112"/>
    </location>
</feature>
<feature type="domain" description="J" evidence="8">
    <location>
        <begin position="6"/>
        <end position="73"/>
    </location>
</feature>
<dbReference type="CDD" id="cd10747">
    <property type="entry name" value="DnaJ_C"/>
    <property type="match status" value="1"/>
</dbReference>
<dbReference type="EMBL" id="AZIM01000274">
    <property type="protein sequence ID" value="ETE72051.1"/>
    <property type="molecule type" value="Genomic_DNA"/>
</dbReference>
<dbReference type="SUPFAM" id="SSF57938">
    <property type="entry name" value="DnaJ/Hsp40 cysteine-rich domain"/>
    <property type="match status" value="1"/>
</dbReference>